<dbReference type="Proteomes" id="UP001180020">
    <property type="component" value="Unassembled WGS sequence"/>
</dbReference>
<feature type="transmembrane region" description="Helical" evidence="6">
    <location>
        <begin position="170"/>
        <end position="191"/>
    </location>
</feature>
<dbReference type="EMBL" id="JAUJYO010000001">
    <property type="protein sequence ID" value="KAK1326484.1"/>
    <property type="molecule type" value="Genomic_DNA"/>
</dbReference>
<accession>A0AAV9FPM4</accession>
<proteinExistence type="inferred from homology"/>
<feature type="transmembrane region" description="Helical" evidence="6">
    <location>
        <begin position="490"/>
        <end position="510"/>
    </location>
</feature>
<comment type="subcellular location">
    <subcellularLocation>
        <location evidence="1">Membrane</location>
        <topology evidence="1">Multi-pass membrane protein</topology>
    </subcellularLocation>
</comment>
<comment type="caution">
    <text evidence="7">The sequence shown here is derived from an EMBL/GenBank/DDBJ whole genome shotgun (WGS) entry which is preliminary data.</text>
</comment>
<feature type="transmembrane region" description="Helical" evidence="6">
    <location>
        <begin position="570"/>
        <end position="594"/>
    </location>
</feature>
<dbReference type="AlphaFoldDB" id="A0AAV9FPM4"/>
<feature type="transmembrane region" description="Helical" evidence="6">
    <location>
        <begin position="530"/>
        <end position="549"/>
    </location>
</feature>
<keyword evidence="3 6" id="KW-0812">Transmembrane</keyword>
<dbReference type="Pfam" id="PF00854">
    <property type="entry name" value="PTR2"/>
    <property type="match status" value="1"/>
</dbReference>
<gene>
    <name evidence="7" type="primary">NRT1.5</name>
    <name evidence="7" type="ORF">QJS10_CPA01g02893</name>
</gene>
<evidence type="ECO:0000256" key="1">
    <source>
        <dbReference type="ARBA" id="ARBA00004141"/>
    </source>
</evidence>
<evidence type="ECO:0000256" key="2">
    <source>
        <dbReference type="ARBA" id="ARBA00005982"/>
    </source>
</evidence>
<reference evidence="7" key="2">
    <citation type="submission" date="2023-06" db="EMBL/GenBank/DDBJ databases">
        <authorList>
            <person name="Ma L."/>
            <person name="Liu K.-W."/>
            <person name="Li Z."/>
            <person name="Hsiao Y.-Y."/>
            <person name="Qi Y."/>
            <person name="Fu T."/>
            <person name="Tang G."/>
            <person name="Zhang D."/>
            <person name="Sun W.-H."/>
            <person name="Liu D.-K."/>
            <person name="Li Y."/>
            <person name="Chen G.-Z."/>
            <person name="Liu X.-D."/>
            <person name="Liao X.-Y."/>
            <person name="Jiang Y.-T."/>
            <person name="Yu X."/>
            <person name="Hao Y."/>
            <person name="Huang J."/>
            <person name="Zhao X.-W."/>
            <person name="Ke S."/>
            <person name="Chen Y.-Y."/>
            <person name="Wu W.-L."/>
            <person name="Hsu J.-L."/>
            <person name="Lin Y.-F."/>
            <person name="Huang M.-D."/>
            <person name="Li C.-Y."/>
            <person name="Huang L."/>
            <person name="Wang Z.-W."/>
            <person name="Zhao X."/>
            <person name="Zhong W.-Y."/>
            <person name="Peng D.-H."/>
            <person name="Ahmad S."/>
            <person name="Lan S."/>
            <person name="Zhang J.-S."/>
            <person name="Tsai W.-C."/>
            <person name="Van De Peer Y."/>
            <person name="Liu Z.-J."/>
        </authorList>
    </citation>
    <scope>NUCLEOTIDE SEQUENCE</scope>
    <source>
        <strain evidence="7">CP</strain>
        <tissue evidence="7">Leaves</tissue>
    </source>
</reference>
<keyword evidence="4 6" id="KW-1133">Transmembrane helix</keyword>
<organism evidence="7 8">
    <name type="scientific">Acorus calamus</name>
    <name type="common">Sweet flag</name>
    <dbReference type="NCBI Taxonomy" id="4465"/>
    <lineage>
        <taxon>Eukaryota</taxon>
        <taxon>Viridiplantae</taxon>
        <taxon>Streptophyta</taxon>
        <taxon>Embryophyta</taxon>
        <taxon>Tracheophyta</taxon>
        <taxon>Spermatophyta</taxon>
        <taxon>Magnoliopsida</taxon>
        <taxon>Liliopsida</taxon>
        <taxon>Acoraceae</taxon>
        <taxon>Acorus</taxon>
    </lineage>
</organism>
<feature type="transmembrane region" description="Helical" evidence="6">
    <location>
        <begin position="109"/>
        <end position="129"/>
    </location>
</feature>
<feature type="transmembrane region" description="Helical" evidence="6">
    <location>
        <begin position="408"/>
        <end position="430"/>
    </location>
</feature>
<evidence type="ECO:0000256" key="5">
    <source>
        <dbReference type="ARBA" id="ARBA00023136"/>
    </source>
</evidence>
<evidence type="ECO:0000256" key="6">
    <source>
        <dbReference type="SAM" id="Phobius"/>
    </source>
</evidence>
<dbReference type="GO" id="GO:0016020">
    <property type="term" value="C:membrane"/>
    <property type="evidence" value="ECO:0007669"/>
    <property type="project" value="UniProtKB-SubCell"/>
</dbReference>
<evidence type="ECO:0000256" key="4">
    <source>
        <dbReference type="ARBA" id="ARBA00022989"/>
    </source>
</evidence>
<evidence type="ECO:0000256" key="3">
    <source>
        <dbReference type="ARBA" id="ARBA00022692"/>
    </source>
</evidence>
<feature type="transmembrane region" description="Helical" evidence="6">
    <location>
        <begin position="258"/>
        <end position="277"/>
    </location>
</feature>
<dbReference type="InterPro" id="IPR036259">
    <property type="entry name" value="MFS_trans_sf"/>
</dbReference>
<dbReference type="PANTHER" id="PTHR11654">
    <property type="entry name" value="OLIGOPEPTIDE TRANSPORTER-RELATED"/>
    <property type="match status" value="1"/>
</dbReference>
<dbReference type="GO" id="GO:0022857">
    <property type="term" value="F:transmembrane transporter activity"/>
    <property type="evidence" value="ECO:0007669"/>
    <property type="project" value="InterPro"/>
</dbReference>
<dbReference type="Pfam" id="PF01597">
    <property type="entry name" value="GCV_H"/>
    <property type="match status" value="1"/>
</dbReference>
<dbReference type="SUPFAM" id="SSF103473">
    <property type="entry name" value="MFS general substrate transporter"/>
    <property type="match status" value="1"/>
</dbReference>
<sequence>MALRMWASSTANALKISCGGIKASPFSISRCFSSVLDGLKYTSSHEWVKHEGSVATIGISDHAQDHLGEVVFVDLPESGASVSKGGSFGAVESVKATSDVNSPISVNQALVTLAMFGVGVNLVSFMTDVLDQDKARAANSVSNWSGTAYMFSLVGAFLSDSYWGRYKTCAIFQVVFVAGLVLLSLISYLFIFKSCASPQQGVKCNPLSSFEIGMFYFSIYQIALGNGGYQPAITTFGADQFDEEDPQEALSKVSYFSYFYLAMNLGTLVSNTVLVYIEEHGDWVLGFWISTGSAFVGLVLFLAGSPWYRHFKPSGNPISRFSQVIVAASMKWRTRLPSDETDLYETDGNKRGSSGSRKILHTTDFRFLDKAAVVTPEDSMRLRRATARSLWHLCPVTQVEEVKCIIRLLPIWLCTIIYSVVYAQMASIFIEQGDAMKSRISRFHIASASMSIFEILGVSASILLYRLYLVPLYCRFQKGDKKEIPELQRMGFGLLIAVLGMVSSGLVELWRLKHVEKGCDECEAASSLSILWQIPQYVLIGISEAFTYVGMLEFFNKETPDGLKSIGSALYMASMALGNYMSTLLVTLVMKITGSGEHLGWIPDNLNKGHLDRFYYLLAALAAVDLVMYVTCAKFYKCISLDRDDSMEDANGGRELTQFSSIPE</sequence>
<dbReference type="Gene3D" id="1.20.1250.20">
    <property type="entry name" value="MFS general substrate transporter like domains"/>
    <property type="match status" value="1"/>
</dbReference>
<feature type="transmembrane region" description="Helical" evidence="6">
    <location>
        <begin position="614"/>
        <end position="636"/>
    </location>
</feature>
<feature type="transmembrane region" description="Helical" evidence="6">
    <location>
        <begin position="141"/>
        <end position="158"/>
    </location>
</feature>
<keyword evidence="8" id="KW-1185">Reference proteome</keyword>
<dbReference type="CDD" id="cd06848">
    <property type="entry name" value="GCS_H"/>
    <property type="match status" value="1"/>
</dbReference>
<evidence type="ECO:0000313" key="7">
    <source>
        <dbReference type="EMBL" id="KAK1326484.1"/>
    </source>
</evidence>
<keyword evidence="5 6" id="KW-0472">Membrane</keyword>
<dbReference type="InterPro" id="IPR011053">
    <property type="entry name" value="Single_hybrid_motif"/>
</dbReference>
<dbReference type="InterPro" id="IPR000109">
    <property type="entry name" value="POT_fam"/>
</dbReference>
<comment type="similarity">
    <text evidence="2">Belongs to the major facilitator superfamily. Proton-dependent oligopeptide transporter (POT/PTR) (TC 2.A.17) family.</text>
</comment>
<reference evidence="7" key="1">
    <citation type="journal article" date="2023" name="Nat. Commun.">
        <title>Diploid and tetraploid genomes of Acorus and the evolution of monocots.</title>
        <authorList>
            <person name="Ma L."/>
            <person name="Liu K.W."/>
            <person name="Li Z."/>
            <person name="Hsiao Y.Y."/>
            <person name="Qi Y."/>
            <person name="Fu T."/>
            <person name="Tang G.D."/>
            <person name="Zhang D."/>
            <person name="Sun W.H."/>
            <person name="Liu D.K."/>
            <person name="Li Y."/>
            <person name="Chen G.Z."/>
            <person name="Liu X.D."/>
            <person name="Liao X.Y."/>
            <person name="Jiang Y.T."/>
            <person name="Yu X."/>
            <person name="Hao Y."/>
            <person name="Huang J."/>
            <person name="Zhao X.W."/>
            <person name="Ke S."/>
            <person name="Chen Y.Y."/>
            <person name="Wu W.L."/>
            <person name="Hsu J.L."/>
            <person name="Lin Y.F."/>
            <person name="Huang M.D."/>
            <person name="Li C.Y."/>
            <person name="Huang L."/>
            <person name="Wang Z.W."/>
            <person name="Zhao X."/>
            <person name="Zhong W.Y."/>
            <person name="Peng D.H."/>
            <person name="Ahmad S."/>
            <person name="Lan S."/>
            <person name="Zhang J.S."/>
            <person name="Tsai W.C."/>
            <person name="Van de Peer Y."/>
            <person name="Liu Z.J."/>
        </authorList>
    </citation>
    <scope>NUCLEOTIDE SEQUENCE</scope>
    <source>
        <strain evidence="7">CP</strain>
    </source>
</reference>
<protein>
    <submittedName>
        <fullName evidence="7">Nitrate transporter 1.5</fullName>
    </submittedName>
</protein>
<feature type="transmembrane region" description="Helical" evidence="6">
    <location>
        <begin position="450"/>
        <end position="469"/>
    </location>
</feature>
<dbReference type="SUPFAM" id="SSF51230">
    <property type="entry name" value="Single hybrid motif"/>
    <property type="match status" value="1"/>
</dbReference>
<name>A0AAV9FPM4_ACOCL</name>
<evidence type="ECO:0000313" key="8">
    <source>
        <dbReference type="Proteomes" id="UP001180020"/>
    </source>
</evidence>
<feature type="transmembrane region" description="Helical" evidence="6">
    <location>
        <begin position="283"/>
        <end position="303"/>
    </location>
</feature>
<dbReference type="InterPro" id="IPR033753">
    <property type="entry name" value="GCV_H/Fam206"/>
</dbReference>